<name>A0ABS4URJ7_9ACTN</name>
<dbReference type="PANTHER" id="PTHR43433">
    <property type="entry name" value="HYDROLASE, ALPHA/BETA FOLD FAMILY PROTEIN"/>
    <property type="match status" value="1"/>
</dbReference>
<evidence type="ECO:0000313" key="2">
    <source>
        <dbReference type="EMBL" id="MBP2354268.1"/>
    </source>
</evidence>
<dbReference type="RefSeq" id="WP_209697103.1">
    <property type="nucleotide sequence ID" value="NZ_BAAAVU010000010.1"/>
</dbReference>
<dbReference type="InterPro" id="IPR000073">
    <property type="entry name" value="AB_hydrolase_1"/>
</dbReference>
<accession>A0ABS4URJ7</accession>
<proteinExistence type="predicted"/>
<dbReference type="InterPro" id="IPR029058">
    <property type="entry name" value="AB_hydrolase_fold"/>
</dbReference>
<sequence length="287" mass="31214">MSETAAVPGNSATTSWKDATTRTLSTDGVQFAYRELGPDAGVPVVFLTHLAAVLDNWDPRVVDGIAAKHRVITFDNRGVGASSGSTPTTVEAMAHDAVSFIRGLGLDQVDLFGFSLGGMIAQVIAELEPQLVRKLIIAGTGPAGGEGIDKVTRITYLDVTRGLLSRTDPKQYLFFTRTPNGIRAGEEFLGRLQERTRDRDKPISVRAFRAQLKAIHRWGLQSPAALANIHQPVLVANGDKDRMVPTENTVELDRRLPNSQLVIYPDAGHGGVFQYHQDFVEQALAFL</sequence>
<dbReference type="SUPFAM" id="SSF53474">
    <property type="entry name" value="alpha/beta-Hydrolases"/>
    <property type="match status" value="1"/>
</dbReference>
<evidence type="ECO:0000313" key="3">
    <source>
        <dbReference type="Proteomes" id="UP000755585"/>
    </source>
</evidence>
<dbReference type="EMBL" id="JAGINT010000002">
    <property type="protein sequence ID" value="MBP2354268.1"/>
    <property type="molecule type" value="Genomic_DNA"/>
</dbReference>
<protein>
    <submittedName>
        <fullName evidence="2">Pimeloyl-ACP methyl ester carboxylesterase</fullName>
    </submittedName>
</protein>
<comment type="caution">
    <text evidence="2">The sequence shown here is derived from an EMBL/GenBank/DDBJ whole genome shotgun (WGS) entry which is preliminary data.</text>
</comment>
<gene>
    <name evidence="2" type="ORF">JOF29_005378</name>
</gene>
<keyword evidence="3" id="KW-1185">Reference proteome</keyword>
<dbReference type="PANTHER" id="PTHR43433:SF5">
    <property type="entry name" value="AB HYDROLASE-1 DOMAIN-CONTAINING PROTEIN"/>
    <property type="match status" value="1"/>
</dbReference>
<dbReference type="Proteomes" id="UP000755585">
    <property type="component" value="Unassembled WGS sequence"/>
</dbReference>
<organism evidence="2 3">
    <name type="scientific">Kribbella aluminosa</name>
    <dbReference type="NCBI Taxonomy" id="416017"/>
    <lineage>
        <taxon>Bacteria</taxon>
        <taxon>Bacillati</taxon>
        <taxon>Actinomycetota</taxon>
        <taxon>Actinomycetes</taxon>
        <taxon>Propionibacteriales</taxon>
        <taxon>Kribbellaceae</taxon>
        <taxon>Kribbella</taxon>
    </lineage>
</organism>
<reference evidence="2 3" key="1">
    <citation type="submission" date="2021-03" db="EMBL/GenBank/DDBJ databases">
        <title>Sequencing the genomes of 1000 actinobacteria strains.</title>
        <authorList>
            <person name="Klenk H.-P."/>
        </authorList>
    </citation>
    <scope>NUCLEOTIDE SEQUENCE [LARGE SCALE GENOMIC DNA]</scope>
    <source>
        <strain evidence="2 3">DSM 18824</strain>
    </source>
</reference>
<dbReference type="Pfam" id="PF00561">
    <property type="entry name" value="Abhydrolase_1"/>
    <property type="match status" value="1"/>
</dbReference>
<dbReference type="Gene3D" id="3.40.50.1820">
    <property type="entry name" value="alpha/beta hydrolase"/>
    <property type="match status" value="1"/>
</dbReference>
<feature type="domain" description="AB hydrolase-1" evidence="1">
    <location>
        <begin position="43"/>
        <end position="272"/>
    </location>
</feature>
<dbReference type="PRINTS" id="PR00111">
    <property type="entry name" value="ABHYDROLASE"/>
</dbReference>
<dbReference type="InterPro" id="IPR050471">
    <property type="entry name" value="AB_hydrolase"/>
</dbReference>
<evidence type="ECO:0000259" key="1">
    <source>
        <dbReference type="Pfam" id="PF00561"/>
    </source>
</evidence>